<dbReference type="Gene3D" id="3.20.20.140">
    <property type="entry name" value="Metal-dependent hydrolases"/>
    <property type="match status" value="1"/>
</dbReference>
<dbReference type="InterPro" id="IPR004013">
    <property type="entry name" value="PHP_dom"/>
</dbReference>
<dbReference type="CDD" id="cd12110">
    <property type="entry name" value="PHP_HisPPase_Hisj_like"/>
    <property type="match status" value="1"/>
</dbReference>
<keyword evidence="8" id="KW-0175">Coiled coil</keyword>
<dbReference type="PANTHER" id="PTHR21039">
    <property type="entry name" value="HISTIDINOL PHOSPHATASE-RELATED"/>
    <property type="match status" value="1"/>
</dbReference>
<comment type="similarity">
    <text evidence="2">Belongs to the PHP hydrolase family. HisK subfamily.</text>
</comment>
<feature type="coiled-coil region" evidence="8">
    <location>
        <begin position="44"/>
        <end position="78"/>
    </location>
</feature>
<dbReference type="GO" id="GO:0000105">
    <property type="term" value="P:L-histidine biosynthetic process"/>
    <property type="evidence" value="ECO:0000318"/>
    <property type="project" value="GO_Central"/>
</dbReference>
<evidence type="ECO:0000256" key="4">
    <source>
        <dbReference type="ARBA" id="ARBA00022605"/>
    </source>
</evidence>
<evidence type="ECO:0000313" key="10">
    <source>
        <dbReference type="EMBL" id="EDV25137.1"/>
    </source>
</evidence>
<dbReference type="InterPro" id="IPR010140">
    <property type="entry name" value="Histidinol_P_phosphatase_HisJ"/>
</dbReference>
<dbReference type="NCBIfam" id="TIGR01856">
    <property type="entry name" value="hisJ_fam"/>
    <property type="match status" value="1"/>
</dbReference>
<dbReference type="eggNOG" id="ENOG502RXUQ">
    <property type="taxonomic scope" value="Eukaryota"/>
</dbReference>
<dbReference type="RefSeq" id="XP_002113027.1">
    <property type="nucleotide sequence ID" value="XM_002112991.1"/>
</dbReference>
<dbReference type="AlphaFoldDB" id="B3RWH6"/>
<keyword evidence="5" id="KW-0378">Hydrolase</keyword>
<dbReference type="KEGG" id="tad:TRIADDRAFT_25985"/>
<evidence type="ECO:0000256" key="7">
    <source>
        <dbReference type="ARBA" id="ARBA00049158"/>
    </source>
</evidence>
<keyword evidence="11" id="KW-1185">Reference proteome</keyword>
<dbReference type="Proteomes" id="UP000009022">
    <property type="component" value="Unassembled WGS sequence"/>
</dbReference>
<keyword evidence="4" id="KW-0028">Amino-acid biosynthesis</keyword>
<dbReference type="GeneID" id="6753797"/>
<dbReference type="InterPro" id="IPR016195">
    <property type="entry name" value="Pol/histidinol_Pase-like"/>
</dbReference>
<comment type="pathway">
    <text evidence="1">Amino-acid biosynthesis; L-histidine biosynthesis; L-histidine from 5-phospho-alpha-D-ribose 1-diphosphate: step 8/9.</text>
</comment>
<reference evidence="10 11" key="1">
    <citation type="journal article" date="2008" name="Nature">
        <title>The Trichoplax genome and the nature of placozoans.</title>
        <authorList>
            <person name="Srivastava M."/>
            <person name="Begovic E."/>
            <person name="Chapman J."/>
            <person name="Putnam N.H."/>
            <person name="Hellsten U."/>
            <person name="Kawashima T."/>
            <person name="Kuo A."/>
            <person name="Mitros T."/>
            <person name="Salamov A."/>
            <person name="Carpenter M.L."/>
            <person name="Signorovitch A.Y."/>
            <person name="Moreno M.A."/>
            <person name="Kamm K."/>
            <person name="Grimwood J."/>
            <person name="Schmutz J."/>
            <person name="Shapiro H."/>
            <person name="Grigoriev I.V."/>
            <person name="Buss L.W."/>
            <person name="Schierwater B."/>
            <person name="Dellaporta S.L."/>
            <person name="Rokhsar D.S."/>
        </authorList>
    </citation>
    <scope>NUCLEOTIDE SEQUENCE [LARGE SCALE GENOMIC DNA]</scope>
    <source>
        <strain evidence="10 11">Grell-BS-1999</strain>
    </source>
</reference>
<feature type="domain" description="PHP" evidence="9">
    <location>
        <begin position="5"/>
        <end position="207"/>
    </location>
</feature>
<evidence type="ECO:0000256" key="5">
    <source>
        <dbReference type="ARBA" id="ARBA00022801"/>
    </source>
</evidence>
<accession>B3RWH6</accession>
<organism evidence="10 11">
    <name type="scientific">Trichoplax adhaerens</name>
    <name type="common">Trichoplax reptans</name>
    <dbReference type="NCBI Taxonomy" id="10228"/>
    <lineage>
        <taxon>Eukaryota</taxon>
        <taxon>Metazoa</taxon>
        <taxon>Placozoa</taxon>
        <taxon>Uniplacotomia</taxon>
        <taxon>Trichoplacea</taxon>
        <taxon>Trichoplacidae</taxon>
        <taxon>Trichoplax</taxon>
    </lineage>
</organism>
<dbReference type="HOGENOM" id="CLU_054611_0_1_1"/>
<dbReference type="GO" id="GO:0004401">
    <property type="term" value="F:histidinol-phosphatase activity"/>
    <property type="evidence" value="ECO:0000318"/>
    <property type="project" value="GO_Central"/>
</dbReference>
<evidence type="ECO:0000256" key="3">
    <source>
        <dbReference type="ARBA" id="ARBA00013085"/>
    </source>
</evidence>
<dbReference type="OrthoDB" id="5957391at2759"/>
<evidence type="ECO:0000256" key="8">
    <source>
        <dbReference type="SAM" id="Coils"/>
    </source>
</evidence>
<name>B3RWH6_TRIAD</name>
<evidence type="ECO:0000259" key="9">
    <source>
        <dbReference type="Pfam" id="PF02811"/>
    </source>
</evidence>
<dbReference type="EMBL" id="DS985245">
    <property type="protein sequence ID" value="EDV25137.1"/>
    <property type="molecule type" value="Genomic_DNA"/>
</dbReference>
<keyword evidence="6" id="KW-0368">Histidine biosynthesis</keyword>
<proteinExistence type="inferred from homology"/>
<dbReference type="PANTHER" id="PTHR21039:SF0">
    <property type="entry name" value="HISTIDINOL-PHOSPHATASE"/>
    <property type="match status" value="1"/>
</dbReference>
<dbReference type="EC" id="3.1.3.15" evidence="3"/>
<dbReference type="UniPathway" id="UPA00031">
    <property type="reaction ID" value="UER00013"/>
</dbReference>
<dbReference type="Pfam" id="PF02811">
    <property type="entry name" value="PHP"/>
    <property type="match status" value="1"/>
</dbReference>
<dbReference type="InParanoid" id="B3RWH6"/>
<evidence type="ECO:0000256" key="6">
    <source>
        <dbReference type="ARBA" id="ARBA00023102"/>
    </source>
</evidence>
<dbReference type="SUPFAM" id="SSF89550">
    <property type="entry name" value="PHP domain-like"/>
    <property type="match status" value="1"/>
</dbReference>
<evidence type="ECO:0000256" key="1">
    <source>
        <dbReference type="ARBA" id="ARBA00004970"/>
    </source>
</evidence>
<dbReference type="STRING" id="10228.B3RWH6"/>
<dbReference type="CTD" id="6753797"/>
<protein>
    <recommendedName>
        <fullName evidence="3">histidinol-phosphatase</fullName>
        <ecNumber evidence="3">3.1.3.15</ecNumber>
    </recommendedName>
</protein>
<sequence>MPFSYNSHSGQFCQFGKGHLESCVLRAIEIGYAYFGMSESMPRYKEEQLYKEEAKKTVQFLQENFEKYIREARRLQHHYKEHIKLLVGMETFYFGADSIQDINDSRQHFNPDYVVGMVRHIRGIPIDINNDSFTKAEEAVGNTEELFCEYFDCQYELVTKTHPEVVGKFDLIYTFRKNFELTEVIWEKIDRNIRYIAEYGGLFEINSKALTTELDDPYPQRHILRRIIALGGHVTLSDGSYGPTEVGMFYSSLQAYIESMNIQKIHFLAPTIFPRDRSTPIVNAKPMAKSSMHVLQHAFWRDSMLFTTC</sequence>
<dbReference type="OMA" id="DYDRPMY"/>
<gene>
    <name evidence="10" type="ORF">TRIADDRAFT_25985</name>
</gene>
<dbReference type="PhylomeDB" id="B3RWH6"/>
<evidence type="ECO:0000256" key="2">
    <source>
        <dbReference type="ARBA" id="ARBA00009152"/>
    </source>
</evidence>
<comment type="catalytic activity">
    <reaction evidence="7">
        <text>L-histidinol phosphate + H2O = L-histidinol + phosphate</text>
        <dbReference type="Rhea" id="RHEA:14465"/>
        <dbReference type="ChEBI" id="CHEBI:15377"/>
        <dbReference type="ChEBI" id="CHEBI:43474"/>
        <dbReference type="ChEBI" id="CHEBI:57699"/>
        <dbReference type="ChEBI" id="CHEBI:57980"/>
        <dbReference type="EC" id="3.1.3.15"/>
    </reaction>
</comment>
<evidence type="ECO:0000313" key="11">
    <source>
        <dbReference type="Proteomes" id="UP000009022"/>
    </source>
</evidence>